<comment type="caution">
    <text evidence="8">The sequence shown here is derived from an EMBL/GenBank/DDBJ whole genome shotgun (WGS) entry which is preliminary data.</text>
</comment>
<dbReference type="PROSITE" id="PS50850">
    <property type="entry name" value="MFS"/>
    <property type="match status" value="1"/>
</dbReference>
<comment type="subcellular location">
    <subcellularLocation>
        <location evidence="1">Membrane</location>
        <topology evidence="1">Multi-pass membrane protein</topology>
    </subcellularLocation>
</comment>
<dbReference type="InterPro" id="IPR001958">
    <property type="entry name" value="Tet-R_TetA/multi-R_MdtG-like"/>
</dbReference>
<dbReference type="PRINTS" id="PR01035">
    <property type="entry name" value="TCRTETA"/>
</dbReference>
<dbReference type="Gene3D" id="1.20.1250.20">
    <property type="entry name" value="MFS general substrate transporter like domains"/>
    <property type="match status" value="1"/>
</dbReference>
<evidence type="ECO:0000313" key="8">
    <source>
        <dbReference type="EMBL" id="MBA9023058.1"/>
    </source>
</evidence>
<dbReference type="PANTHER" id="PTHR23504">
    <property type="entry name" value="MAJOR FACILITATOR SUPERFAMILY DOMAIN-CONTAINING PROTEIN 10"/>
    <property type="match status" value="1"/>
</dbReference>
<evidence type="ECO:0000256" key="2">
    <source>
        <dbReference type="ARBA" id="ARBA00022448"/>
    </source>
</evidence>
<evidence type="ECO:0000313" key="9">
    <source>
        <dbReference type="Proteomes" id="UP000587524"/>
    </source>
</evidence>
<name>A0ABR6CDE5_9HYPH</name>
<protein>
    <submittedName>
        <fullName evidence="8">MFS family permease</fullName>
    </submittedName>
</protein>
<feature type="transmembrane region" description="Helical" evidence="6">
    <location>
        <begin position="5"/>
        <end position="26"/>
    </location>
</feature>
<sequence length="125" mass="13452">MSKPLIVIFVAIVLDAIGIGLVFPILPALLRDVTHADNVAACIGVMTALYAAMQFVFAPVLGSLSDRLGRRPVLLISLAGAVVNYLFLAIAPQPLDAAARPRHCRADQRQLVGGNCLHHRHLRRA</sequence>
<dbReference type="PANTHER" id="PTHR23504:SF15">
    <property type="entry name" value="MAJOR FACILITATOR SUPERFAMILY (MFS) PROFILE DOMAIN-CONTAINING PROTEIN"/>
    <property type="match status" value="1"/>
</dbReference>
<gene>
    <name evidence="8" type="ORF">HNQ97_005079</name>
</gene>
<evidence type="ECO:0000256" key="6">
    <source>
        <dbReference type="SAM" id="Phobius"/>
    </source>
</evidence>
<dbReference type="InterPro" id="IPR036259">
    <property type="entry name" value="MFS_trans_sf"/>
</dbReference>
<keyword evidence="4 6" id="KW-1133">Transmembrane helix</keyword>
<evidence type="ECO:0000256" key="5">
    <source>
        <dbReference type="ARBA" id="ARBA00023136"/>
    </source>
</evidence>
<dbReference type="InterPro" id="IPR011701">
    <property type="entry name" value="MFS"/>
</dbReference>
<dbReference type="InterPro" id="IPR020846">
    <property type="entry name" value="MFS_dom"/>
</dbReference>
<evidence type="ECO:0000256" key="1">
    <source>
        <dbReference type="ARBA" id="ARBA00004141"/>
    </source>
</evidence>
<keyword evidence="5 6" id="KW-0472">Membrane</keyword>
<dbReference type="Proteomes" id="UP000587524">
    <property type="component" value="Unassembled WGS sequence"/>
</dbReference>
<keyword evidence="3 6" id="KW-0812">Transmembrane</keyword>
<keyword evidence="9" id="KW-1185">Reference proteome</keyword>
<evidence type="ECO:0000259" key="7">
    <source>
        <dbReference type="PROSITE" id="PS50850"/>
    </source>
</evidence>
<dbReference type="SUPFAM" id="SSF103473">
    <property type="entry name" value="MFS general substrate transporter"/>
    <property type="match status" value="1"/>
</dbReference>
<organism evidence="8 9">
    <name type="scientific">Aminobacter ciceronei</name>
    <dbReference type="NCBI Taxonomy" id="150723"/>
    <lineage>
        <taxon>Bacteria</taxon>
        <taxon>Pseudomonadati</taxon>
        <taxon>Pseudomonadota</taxon>
        <taxon>Alphaproteobacteria</taxon>
        <taxon>Hyphomicrobiales</taxon>
        <taxon>Phyllobacteriaceae</taxon>
        <taxon>Aminobacter</taxon>
    </lineage>
</organism>
<feature type="transmembrane region" description="Helical" evidence="6">
    <location>
        <begin position="38"/>
        <end position="61"/>
    </location>
</feature>
<evidence type="ECO:0000256" key="4">
    <source>
        <dbReference type="ARBA" id="ARBA00022989"/>
    </source>
</evidence>
<keyword evidence="2" id="KW-0813">Transport</keyword>
<proteinExistence type="predicted"/>
<dbReference type="Pfam" id="PF07690">
    <property type="entry name" value="MFS_1"/>
    <property type="match status" value="1"/>
</dbReference>
<evidence type="ECO:0000256" key="3">
    <source>
        <dbReference type="ARBA" id="ARBA00022692"/>
    </source>
</evidence>
<feature type="transmembrane region" description="Helical" evidence="6">
    <location>
        <begin position="73"/>
        <end position="91"/>
    </location>
</feature>
<feature type="domain" description="Major facilitator superfamily (MFS) profile" evidence="7">
    <location>
        <begin position="4"/>
        <end position="125"/>
    </location>
</feature>
<dbReference type="EMBL" id="JACJHZ010000029">
    <property type="protein sequence ID" value="MBA9023058.1"/>
    <property type="molecule type" value="Genomic_DNA"/>
</dbReference>
<accession>A0ABR6CDE5</accession>
<reference evidence="8 9" key="1">
    <citation type="submission" date="2020-08" db="EMBL/GenBank/DDBJ databases">
        <title>Genomic Encyclopedia of Type Strains, Phase IV (KMG-IV): sequencing the most valuable type-strain genomes for metagenomic binning, comparative biology and taxonomic classification.</title>
        <authorList>
            <person name="Goeker M."/>
        </authorList>
    </citation>
    <scope>NUCLEOTIDE SEQUENCE [LARGE SCALE GENOMIC DNA]</scope>
    <source>
        <strain evidence="8 9">DSM 17455</strain>
    </source>
</reference>